<dbReference type="InterPro" id="IPR001638">
    <property type="entry name" value="Solute-binding_3/MltF_N"/>
</dbReference>
<dbReference type="GO" id="GO:0015276">
    <property type="term" value="F:ligand-gated monoatomic ion channel activity"/>
    <property type="evidence" value="ECO:0007669"/>
    <property type="project" value="InterPro"/>
</dbReference>
<dbReference type="Gene3D" id="3.40.190.10">
    <property type="entry name" value="Periplasmic binding protein-like II"/>
    <property type="match status" value="2"/>
</dbReference>
<dbReference type="EMBL" id="LJJD01000043">
    <property type="protein sequence ID" value="KQL50971.1"/>
    <property type="molecule type" value="Genomic_DNA"/>
</dbReference>
<gene>
    <name evidence="7" type="ORF">AN965_19910</name>
</gene>
<keyword evidence="1 4" id="KW-0732">Signal</keyword>
<evidence type="ECO:0000313" key="8">
    <source>
        <dbReference type="Proteomes" id="UP000051061"/>
    </source>
</evidence>
<sequence length="281" mass="30811">MRINRKDQKRRTSMKKLVGTITVAGAVLVLAACGNDETSGGETNSTTNDGNTEIVTYDIATDNNFVPFEFIDLETNELTGFDIELMEAIAEESGFEVNFHQMDFSGALSGIEQGSYDAAINGMSITEERKQNIDFSDPYYESGLVLAVAQDDDTIQSIDDLTSDHKVSTRLSSTSQTYLDEQTDAEVDAYPEITEAYQALIAGHVDAALYDMPNVQYFIQQQGEGSMKIVGDLLTGEDYGIAFPKGSDLVDDVNEALATLMENGTYGDIYETYFGERPEGM</sequence>
<organism evidence="7 8">
    <name type="scientific">Alkalicoccobacillus plakortidis</name>
    <dbReference type="NCBI Taxonomy" id="444060"/>
    <lineage>
        <taxon>Bacteria</taxon>
        <taxon>Bacillati</taxon>
        <taxon>Bacillota</taxon>
        <taxon>Bacilli</taxon>
        <taxon>Bacillales</taxon>
        <taxon>Bacillaceae</taxon>
        <taxon>Alkalicoccobacillus</taxon>
    </lineage>
</organism>
<dbReference type="SMART" id="SM00062">
    <property type="entry name" value="PBPb"/>
    <property type="match status" value="1"/>
</dbReference>
<dbReference type="SUPFAM" id="SSF53850">
    <property type="entry name" value="Periplasmic binding protein-like II"/>
    <property type="match status" value="1"/>
</dbReference>
<evidence type="ECO:0000256" key="4">
    <source>
        <dbReference type="SAM" id="SignalP"/>
    </source>
</evidence>
<dbReference type="PROSITE" id="PS51257">
    <property type="entry name" value="PROKAR_LIPOPROTEIN"/>
    <property type="match status" value="1"/>
</dbReference>
<dbReference type="SMART" id="SM00079">
    <property type="entry name" value="PBPe"/>
    <property type="match status" value="1"/>
</dbReference>
<feature type="domain" description="Ionotropic glutamate receptor C-terminal" evidence="6">
    <location>
        <begin position="56"/>
        <end position="276"/>
    </location>
</feature>
<evidence type="ECO:0000259" key="6">
    <source>
        <dbReference type="SMART" id="SM00079"/>
    </source>
</evidence>
<evidence type="ECO:0000313" key="7">
    <source>
        <dbReference type="EMBL" id="KQL50971.1"/>
    </source>
</evidence>
<evidence type="ECO:0000256" key="3">
    <source>
        <dbReference type="ARBA" id="ARBA00023288"/>
    </source>
</evidence>
<keyword evidence="2" id="KW-0564">Palmitate</keyword>
<evidence type="ECO:0000256" key="2">
    <source>
        <dbReference type="ARBA" id="ARBA00023139"/>
    </source>
</evidence>
<protein>
    <submittedName>
        <fullName evidence="7">Uncharacterized protein</fullName>
    </submittedName>
</protein>
<name>A0A9D5DKB1_9BACI</name>
<dbReference type="GO" id="GO:0016020">
    <property type="term" value="C:membrane"/>
    <property type="evidence" value="ECO:0007669"/>
    <property type="project" value="InterPro"/>
</dbReference>
<dbReference type="AlphaFoldDB" id="A0A9D5DKB1"/>
<feature type="chain" id="PRO_5038432368" evidence="4">
    <location>
        <begin position="32"/>
        <end position="281"/>
    </location>
</feature>
<evidence type="ECO:0000256" key="1">
    <source>
        <dbReference type="ARBA" id="ARBA00022729"/>
    </source>
</evidence>
<feature type="signal peptide" evidence="4">
    <location>
        <begin position="1"/>
        <end position="31"/>
    </location>
</feature>
<proteinExistence type="predicted"/>
<evidence type="ECO:0000259" key="5">
    <source>
        <dbReference type="SMART" id="SM00062"/>
    </source>
</evidence>
<dbReference type="PANTHER" id="PTHR35936">
    <property type="entry name" value="MEMBRANE-BOUND LYTIC MUREIN TRANSGLYCOSYLASE F"/>
    <property type="match status" value="1"/>
</dbReference>
<keyword evidence="3" id="KW-0449">Lipoprotein</keyword>
<comment type="caution">
    <text evidence="7">The sequence shown here is derived from an EMBL/GenBank/DDBJ whole genome shotgun (WGS) entry which is preliminary data.</text>
</comment>
<accession>A0A9D5DKB1</accession>
<keyword evidence="8" id="KW-1185">Reference proteome</keyword>
<dbReference type="Pfam" id="PF00497">
    <property type="entry name" value="SBP_bac_3"/>
    <property type="match status" value="1"/>
</dbReference>
<reference evidence="7 8" key="1">
    <citation type="submission" date="2015-09" db="EMBL/GenBank/DDBJ databases">
        <title>Genome sequencing project for genomic taxonomy and phylogenomics of Bacillus-like bacteria.</title>
        <authorList>
            <person name="Liu B."/>
            <person name="Wang J."/>
            <person name="Zhu Y."/>
            <person name="Liu G."/>
            <person name="Chen Q."/>
            <person name="Chen Z."/>
            <person name="Lan J."/>
            <person name="Che J."/>
            <person name="Ge C."/>
            <person name="Shi H."/>
            <person name="Pan Z."/>
            <person name="Liu X."/>
        </authorList>
    </citation>
    <scope>NUCLEOTIDE SEQUENCE [LARGE SCALE GENOMIC DNA]</scope>
    <source>
        <strain evidence="7 8">DSM 19153</strain>
    </source>
</reference>
<dbReference type="PANTHER" id="PTHR35936:SF38">
    <property type="entry name" value="GLUTAMINE-BINDING PERIPLASMIC PROTEIN"/>
    <property type="match status" value="1"/>
</dbReference>
<feature type="domain" description="Solute-binding protein family 3/N-terminal" evidence="5">
    <location>
        <begin position="56"/>
        <end position="277"/>
    </location>
</feature>
<dbReference type="InterPro" id="IPR001320">
    <property type="entry name" value="Iontro_rcpt_C"/>
</dbReference>
<dbReference type="Proteomes" id="UP000051061">
    <property type="component" value="Unassembled WGS sequence"/>
</dbReference>